<reference evidence="1" key="1">
    <citation type="submission" date="2016-06" db="EMBL/GenBank/DDBJ databases">
        <title>Pandoraea oxalativorans DSM 23570 Genome Sequencing.</title>
        <authorList>
            <person name="Ee R."/>
            <person name="Lim Y.-L."/>
            <person name="Yong D."/>
            <person name="Yin W.-F."/>
            <person name="Chan K.-G."/>
        </authorList>
    </citation>
    <scope>NUCLEOTIDE SEQUENCE</scope>
    <source>
        <strain evidence="1">DSM 23570</strain>
    </source>
</reference>
<gene>
    <name evidence="1" type="ORF">MB84_04710</name>
</gene>
<evidence type="ECO:0000313" key="1">
    <source>
        <dbReference type="EMBL" id="AKC68914.1"/>
    </source>
</evidence>
<dbReference type="PATRIC" id="fig|573737.6.peg.1741"/>
<dbReference type="KEGG" id="pox:MB84_04710"/>
<name>A0A0E3U573_9BURK</name>
<keyword evidence="2" id="KW-1185">Reference proteome</keyword>
<dbReference type="EMBL" id="CP011253">
    <property type="protein sequence ID" value="AKC68914.1"/>
    <property type="molecule type" value="Genomic_DNA"/>
</dbReference>
<evidence type="ECO:0000313" key="2">
    <source>
        <dbReference type="Proteomes" id="UP000035050"/>
    </source>
</evidence>
<dbReference type="AlphaFoldDB" id="A0A0E3U573"/>
<dbReference type="Proteomes" id="UP000035050">
    <property type="component" value="Chromosome"/>
</dbReference>
<protein>
    <recommendedName>
        <fullName evidence="3">Opioid growth factor receptor (OGFr) conserved domain-containing protein</fullName>
    </recommendedName>
</protein>
<accession>A0A0E3U573</accession>
<organism evidence="1 2">
    <name type="scientific">Pandoraea oxalativorans</name>
    <dbReference type="NCBI Taxonomy" id="573737"/>
    <lineage>
        <taxon>Bacteria</taxon>
        <taxon>Pseudomonadati</taxon>
        <taxon>Pseudomonadota</taxon>
        <taxon>Betaproteobacteria</taxon>
        <taxon>Burkholderiales</taxon>
        <taxon>Burkholderiaceae</taxon>
        <taxon>Pandoraea</taxon>
    </lineage>
</organism>
<dbReference type="HOGENOM" id="CLU_1509194_0_0_4"/>
<sequence>MMLSPILDLSLVPPSDAEEWCRTSATPDVACDLEGAFNVPGPSWALPFPIVPPDTDTAFRFQSDFLGLGDDAYNDIVTQWICAVQHGSGTLAWRAFVARWQMRIPGGHGRYTLFGFLMQKFGRIDMRLRPAALECFLTDGPDGRAAVQRHWHRVGLGMFSREHWPWVQRLLRRAGMLR</sequence>
<dbReference type="OrthoDB" id="8941832at2"/>
<evidence type="ECO:0008006" key="3">
    <source>
        <dbReference type="Google" id="ProtNLM"/>
    </source>
</evidence>
<dbReference type="RefSeq" id="WP_046290272.1">
    <property type="nucleotide sequence ID" value="NZ_CP011253.3"/>
</dbReference>
<proteinExistence type="predicted"/>